<reference evidence="3" key="1">
    <citation type="submission" date="2017-02" db="UniProtKB">
        <authorList>
            <consortium name="WormBaseParasite"/>
        </authorList>
    </citation>
    <scope>IDENTIFICATION</scope>
</reference>
<keyword evidence="1" id="KW-0732">Signal</keyword>
<keyword evidence="2" id="KW-1185">Reference proteome</keyword>
<dbReference type="WBParaSite" id="SPAL_0001286275.1">
    <property type="protein sequence ID" value="SPAL_0001286275.1"/>
    <property type="gene ID" value="SPAL_0001286275"/>
</dbReference>
<sequence>MFLRLLTVLLIFSISFNPDSSFFVNGDVTVKGTPHFENGPHRIGGKVYIKCKNNQTTNGFKKIKNNEPYKVFVKTPGPTIPDCDAVFTLRFSKTLQSICDAKQVNMGSYLICPFSVNISYSSTEE</sequence>
<organism evidence="2 3">
    <name type="scientific">Strongyloides papillosus</name>
    <name type="common">Intestinal threadworm</name>
    <dbReference type="NCBI Taxonomy" id="174720"/>
    <lineage>
        <taxon>Eukaryota</taxon>
        <taxon>Metazoa</taxon>
        <taxon>Ecdysozoa</taxon>
        <taxon>Nematoda</taxon>
        <taxon>Chromadorea</taxon>
        <taxon>Rhabditida</taxon>
        <taxon>Tylenchina</taxon>
        <taxon>Panagrolaimomorpha</taxon>
        <taxon>Strongyloidoidea</taxon>
        <taxon>Strongyloididae</taxon>
        <taxon>Strongyloides</taxon>
    </lineage>
</organism>
<evidence type="ECO:0000313" key="2">
    <source>
        <dbReference type="Proteomes" id="UP000046392"/>
    </source>
</evidence>
<evidence type="ECO:0000256" key="1">
    <source>
        <dbReference type="SAM" id="SignalP"/>
    </source>
</evidence>
<evidence type="ECO:0000313" key="3">
    <source>
        <dbReference type="WBParaSite" id="SPAL_0001286275.1"/>
    </source>
</evidence>
<accession>A0A0N5C4I1</accession>
<proteinExistence type="predicted"/>
<name>A0A0N5C4I1_STREA</name>
<feature type="signal peptide" evidence="1">
    <location>
        <begin position="1"/>
        <end position="21"/>
    </location>
</feature>
<dbReference type="Proteomes" id="UP000046392">
    <property type="component" value="Unplaced"/>
</dbReference>
<protein>
    <submittedName>
        <fullName evidence="3">Pollen Ole e 1 allergen and extensin family protein</fullName>
    </submittedName>
</protein>
<dbReference type="AlphaFoldDB" id="A0A0N5C4I1"/>
<feature type="chain" id="PRO_5005895548" evidence="1">
    <location>
        <begin position="22"/>
        <end position="125"/>
    </location>
</feature>